<dbReference type="CDD" id="cd00051">
    <property type="entry name" value="EFh"/>
    <property type="match status" value="2"/>
</dbReference>
<comment type="caution">
    <text evidence="3">The sequence shown here is derived from an EMBL/GenBank/DDBJ whole genome shotgun (WGS) entry which is preliminary data.</text>
</comment>
<dbReference type="SUPFAM" id="SSF47473">
    <property type="entry name" value="EF-hand"/>
    <property type="match status" value="1"/>
</dbReference>
<feature type="domain" description="EF-hand" evidence="2">
    <location>
        <begin position="19"/>
        <end position="54"/>
    </location>
</feature>
<protein>
    <submittedName>
        <fullName evidence="3">EF-hand domain</fullName>
    </submittedName>
</protein>
<dbReference type="InterPro" id="IPR018247">
    <property type="entry name" value="EF_Hand_1_Ca_BS"/>
</dbReference>
<dbReference type="PROSITE" id="PS00018">
    <property type="entry name" value="EF_HAND_1"/>
    <property type="match status" value="4"/>
</dbReference>
<sequence>MEEIFRETAMAYYNGGSEELKQDIKKIFNELDKDRDGRISLRELRNGYKCRNEEFVRCDGDNNGTLDFQEFITFYFANKISWRWCDGCGVILTTFFACVRCFDGSSPFNLCCECYGGRTFTHNHSDFVDNHTLLGQQRQSSPERDPMESLREIATTYYKKGSQEVKQLATEFFNSMDINRDGQISLDEFLSFMRQEGCSQMSNPYFFKVLDKDGNNALDFTEVLTLYYVMRSGRRFCGGCGCFLDGMYLTCVSCFETDADPFCVCFDCYRDNRYNHKHSNFWDNFALLEMKRQEALEAKTAPKPQYGQYENAGSRPSSSLVIYQEPKWRKTRAALQLLNLAASLANASVQIQVSKGFGIAKLGACPMFEGEFSTWKSCSPIQKLQLFKTSVALFYPVLADSFFSTNK</sequence>
<name>A0AAN8UEW7_9MAGN</name>
<dbReference type="Gene3D" id="1.10.238.10">
    <property type="entry name" value="EF-hand"/>
    <property type="match status" value="2"/>
</dbReference>
<dbReference type="Pfam" id="PF13202">
    <property type="entry name" value="EF-hand_5"/>
    <property type="match status" value="1"/>
</dbReference>
<proteinExistence type="predicted"/>
<accession>A0AAN8UEW7</accession>
<dbReference type="PANTHER" id="PTHR10827:SF86">
    <property type="entry name" value="EF-HAND DOMAIN-CONTAINING PROTEIN"/>
    <property type="match status" value="1"/>
</dbReference>
<feature type="domain" description="EF-hand" evidence="2">
    <location>
        <begin position="164"/>
        <end position="199"/>
    </location>
</feature>
<dbReference type="InterPro" id="IPR011992">
    <property type="entry name" value="EF-hand-dom_pair"/>
</dbReference>
<organism evidence="3 4">
    <name type="scientific">Dillenia turbinata</name>
    <dbReference type="NCBI Taxonomy" id="194707"/>
    <lineage>
        <taxon>Eukaryota</taxon>
        <taxon>Viridiplantae</taxon>
        <taxon>Streptophyta</taxon>
        <taxon>Embryophyta</taxon>
        <taxon>Tracheophyta</taxon>
        <taxon>Spermatophyta</taxon>
        <taxon>Magnoliopsida</taxon>
        <taxon>eudicotyledons</taxon>
        <taxon>Gunneridae</taxon>
        <taxon>Pentapetalae</taxon>
        <taxon>Dilleniales</taxon>
        <taxon>Dilleniaceae</taxon>
        <taxon>Dillenia</taxon>
    </lineage>
</organism>
<keyword evidence="1" id="KW-0106">Calcium</keyword>
<dbReference type="GO" id="GO:0005509">
    <property type="term" value="F:calcium ion binding"/>
    <property type="evidence" value="ECO:0007669"/>
    <property type="project" value="InterPro"/>
</dbReference>
<keyword evidence="4" id="KW-1185">Reference proteome</keyword>
<evidence type="ECO:0000313" key="3">
    <source>
        <dbReference type="EMBL" id="KAK6914170.1"/>
    </source>
</evidence>
<evidence type="ECO:0000256" key="1">
    <source>
        <dbReference type="ARBA" id="ARBA00022837"/>
    </source>
</evidence>
<dbReference type="PANTHER" id="PTHR10827">
    <property type="entry name" value="RETICULOCALBIN"/>
    <property type="match status" value="1"/>
</dbReference>
<dbReference type="PROSITE" id="PS50222">
    <property type="entry name" value="EF_HAND_2"/>
    <property type="match status" value="2"/>
</dbReference>
<dbReference type="InterPro" id="IPR002048">
    <property type="entry name" value="EF_hand_dom"/>
</dbReference>
<dbReference type="Proteomes" id="UP001370490">
    <property type="component" value="Unassembled WGS sequence"/>
</dbReference>
<dbReference type="AlphaFoldDB" id="A0AAN8UEW7"/>
<gene>
    <name evidence="3" type="ORF">RJ641_021491</name>
</gene>
<dbReference type="GO" id="GO:0005783">
    <property type="term" value="C:endoplasmic reticulum"/>
    <property type="evidence" value="ECO:0007669"/>
    <property type="project" value="TreeGrafter"/>
</dbReference>
<evidence type="ECO:0000259" key="2">
    <source>
        <dbReference type="PROSITE" id="PS50222"/>
    </source>
</evidence>
<dbReference type="Pfam" id="PF13499">
    <property type="entry name" value="EF-hand_7"/>
    <property type="match status" value="1"/>
</dbReference>
<dbReference type="EMBL" id="JBAMMX010000026">
    <property type="protein sequence ID" value="KAK6914170.1"/>
    <property type="molecule type" value="Genomic_DNA"/>
</dbReference>
<evidence type="ECO:0000313" key="4">
    <source>
        <dbReference type="Proteomes" id="UP001370490"/>
    </source>
</evidence>
<reference evidence="3 4" key="1">
    <citation type="submission" date="2023-12" db="EMBL/GenBank/DDBJ databases">
        <title>A high-quality genome assembly for Dillenia turbinata (Dilleniales).</title>
        <authorList>
            <person name="Chanderbali A."/>
        </authorList>
    </citation>
    <scope>NUCLEOTIDE SEQUENCE [LARGE SCALE GENOMIC DNA]</scope>
    <source>
        <strain evidence="3">LSX21</strain>
        <tissue evidence="3">Leaf</tissue>
    </source>
</reference>
<dbReference type="SMART" id="SM00054">
    <property type="entry name" value="EFh"/>
    <property type="match status" value="4"/>
</dbReference>